<keyword evidence="2" id="KW-0805">Transcription regulation</keyword>
<dbReference type="GO" id="GO:0006355">
    <property type="term" value="P:regulation of DNA-templated transcription"/>
    <property type="evidence" value="ECO:0007669"/>
    <property type="project" value="InterPro"/>
</dbReference>
<dbReference type="SUPFAM" id="SSF46774">
    <property type="entry name" value="ARID-like"/>
    <property type="match status" value="1"/>
</dbReference>
<feature type="domain" description="RFX-type winged-helix" evidence="9">
    <location>
        <begin position="808"/>
        <end position="889"/>
    </location>
</feature>
<evidence type="ECO:0000256" key="6">
    <source>
        <dbReference type="SAM" id="MobiDB-lite"/>
    </source>
</evidence>
<keyword evidence="5" id="KW-0479">Metal-binding</keyword>
<evidence type="ECO:0000259" key="9">
    <source>
        <dbReference type="PROSITE" id="PS51526"/>
    </source>
</evidence>
<keyword evidence="1" id="KW-0156">Chromatin regulator</keyword>
<dbReference type="PANTHER" id="PTHR22970">
    <property type="entry name" value="AT-RICH INTERACTIVE DOMAIN-CONTAINING PROTEIN 2"/>
    <property type="match status" value="1"/>
</dbReference>
<dbReference type="InterPro" id="IPR013087">
    <property type="entry name" value="Znf_C2H2_type"/>
</dbReference>
<evidence type="ECO:0000259" key="8">
    <source>
        <dbReference type="PROSITE" id="PS51011"/>
    </source>
</evidence>
<reference evidence="10" key="1">
    <citation type="submission" date="2019-05" db="EMBL/GenBank/DDBJ databases">
        <title>Annotation for the trematode Paragonimus heterotremus.</title>
        <authorList>
            <person name="Choi Y.-J."/>
        </authorList>
    </citation>
    <scope>NUCLEOTIDE SEQUENCE</scope>
    <source>
        <strain evidence="10">LC</strain>
    </source>
</reference>
<name>A0A8J4X0P3_9TREM</name>
<evidence type="ECO:0008006" key="12">
    <source>
        <dbReference type="Google" id="ProtNLM"/>
    </source>
</evidence>
<accession>A0A8J4X0P3</accession>
<dbReference type="Gene3D" id="3.30.160.60">
    <property type="entry name" value="Classic Zinc Finger"/>
    <property type="match status" value="1"/>
</dbReference>
<dbReference type="InterPro" id="IPR003150">
    <property type="entry name" value="DNA-bd_RFX"/>
</dbReference>
<gene>
    <name evidence="10" type="ORF">PHET_04613</name>
</gene>
<keyword evidence="5" id="KW-0862">Zinc</keyword>
<dbReference type="InterPro" id="IPR001606">
    <property type="entry name" value="ARID_dom"/>
</dbReference>
<dbReference type="SMART" id="SM00501">
    <property type="entry name" value="BRIGHT"/>
    <property type="match status" value="1"/>
</dbReference>
<dbReference type="Gene3D" id="1.10.10.10">
    <property type="entry name" value="Winged helix-like DNA-binding domain superfamily/Winged helix DNA-binding domain"/>
    <property type="match status" value="1"/>
</dbReference>
<dbReference type="GO" id="GO:0003677">
    <property type="term" value="F:DNA binding"/>
    <property type="evidence" value="ECO:0007669"/>
    <property type="project" value="InterPro"/>
</dbReference>
<evidence type="ECO:0000256" key="2">
    <source>
        <dbReference type="ARBA" id="ARBA00023015"/>
    </source>
</evidence>
<evidence type="ECO:0000256" key="3">
    <source>
        <dbReference type="ARBA" id="ARBA00023163"/>
    </source>
</evidence>
<dbReference type="Gene3D" id="1.10.150.60">
    <property type="entry name" value="ARID DNA-binding domain"/>
    <property type="match status" value="1"/>
</dbReference>
<dbReference type="EMBL" id="LUCH01001959">
    <property type="protein sequence ID" value="KAF5402202.1"/>
    <property type="molecule type" value="Genomic_DNA"/>
</dbReference>
<dbReference type="Pfam" id="PF01388">
    <property type="entry name" value="ARID"/>
    <property type="match status" value="1"/>
</dbReference>
<dbReference type="GO" id="GO:0008270">
    <property type="term" value="F:zinc ion binding"/>
    <property type="evidence" value="ECO:0007669"/>
    <property type="project" value="UniProtKB-KW"/>
</dbReference>
<dbReference type="SMART" id="SM01014">
    <property type="entry name" value="ARID"/>
    <property type="match status" value="1"/>
</dbReference>
<comment type="caution">
    <text evidence="10">The sequence shown here is derived from an EMBL/GenBank/DDBJ whole genome shotgun (WGS) entry which is preliminary data.</text>
</comment>
<protein>
    <recommendedName>
        <fullName evidence="12">ARID domain-containing protein</fullName>
    </recommendedName>
</protein>
<dbReference type="PROSITE" id="PS51011">
    <property type="entry name" value="ARID"/>
    <property type="match status" value="1"/>
</dbReference>
<evidence type="ECO:0000256" key="5">
    <source>
        <dbReference type="PROSITE-ProRule" id="PRU00042"/>
    </source>
</evidence>
<keyword evidence="4" id="KW-0539">Nucleus</keyword>
<feature type="domain" description="ARID" evidence="8">
    <location>
        <begin position="19"/>
        <end position="112"/>
    </location>
</feature>
<dbReference type="InterPro" id="IPR052406">
    <property type="entry name" value="Chromatin_Remodeling_Comp"/>
</dbReference>
<evidence type="ECO:0000313" key="10">
    <source>
        <dbReference type="EMBL" id="KAF5402202.1"/>
    </source>
</evidence>
<organism evidence="10 11">
    <name type="scientific">Paragonimus heterotremus</name>
    <dbReference type="NCBI Taxonomy" id="100268"/>
    <lineage>
        <taxon>Eukaryota</taxon>
        <taxon>Metazoa</taxon>
        <taxon>Spiralia</taxon>
        <taxon>Lophotrochozoa</taxon>
        <taxon>Platyhelminthes</taxon>
        <taxon>Trematoda</taxon>
        <taxon>Digenea</taxon>
        <taxon>Plagiorchiida</taxon>
        <taxon>Troglotremata</taxon>
        <taxon>Troglotrematidae</taxon>
        <taxon>Paragonimus</taxon>
    </lineage>
</organism>
<proteinExistence type="predicted"/>
<keyword evidence="11" id="KW-1185">Reference proteome</keyword>
<dbReference type="InterPro" id="IPR036388">
    <property type="entry name" value="WH-like_DNA-bd_sf"/>
</dbReference>
<keyword evidence="5" id="KW-0863">Zinc-finger</keyword>
<dbReference type="GO" id="GO:0006325">
    <property type="term" value="P:chromatin organization"/>
    <property type="evidence" value="ECO:0007669"/>
    <property type="project" value="UniProtKB-KW"/>
</dbReference>
<dbReference type="PROSITE" id="PS51526">
    <property type="entry name" value="RFX_DBD"/>
    <property type="match status" value="1"/>
</dbReference>
<keyword evidence="3" id="KW-0804">Transcription</keyword>
<evidence type="ECO:0000259" key="7">
    <source>
        <dbReference type="PROSITE" id="PS50157"/>
    </source>
</evidence>
<dbReference type="PANTHER" id="PTHR22970:SF14">
    <property type="entry name" value="AT-RICH INTERACTIVE DOMAIN-CONTAINING PROTEIN 2"/>
    <property type="match status" value="1"/>
</dbReference>
<evidence type="ECO:0000256" key="1">
    <source>
        <dbReference type="ARBA" id="ARBA00022853"/>
    </source>
</evidence>
<dbReference type="PROSITE" id="PS00028">
    <property type="entry name" value="ZINC_FINGER_C2H2_1"/>
    <property type="match status" value="1"/>
</dbReference>
<dbReference type="PROSITE" id="PS50157">
    <property type="entry name" value="ZINC_FINGER_C2H2_2"/>
    <property type="match status" value="1"/>
</dbReference>
<evidence type="ECO:0000313" key="11">
    <source>
        <dbReference type="Proteomes" id="UP000748531"/>
    </source>
</evidence>
<dbReference type="GO" id="GO:0016586">
    <property type="term" value="C:RSC-type complex"/>
    <property type="evidence" value="ECO:0007669"/>
    <property type="project" value="TreeGrafter"/>
</dbReference>
<dbReference type="Proteomes" id="UP000748531">
    <property type="component" value="Unassembled WGS sequence"/>
</dbReference>
<dbReference type="OrthoDB" id="338531at2759"/>
<feature type="domain" description="C2H2-type" evidence="7">
    <location>
        <begin position="1155"/>
        <end position="1185"/>
    </location>
</feature>
<evidence type="ECO:0000256" key="4">
    <source>
        <dbReference type="ARBA" id="ARBA00023242"/>
    </source>
</evidence>
<dbReference type="Pfam" id="PF02257">
    <property type="entry name" value="RFX_DNA_binding"/>
    <property type="match status" value="1"/>
</dbReference>
<sequence length="1460" mass="160217">MSKSRTRQYPSLTCLPLVTKPSTQFLADIQRLSRHNRQAINLMPPYLAGRPVDLRKLYNEVAVRGGHKMVTAAHEWSEVYSSLALPPGCVESGHGLRSIYQRYLEPFERNQRMISRSAFVTDDLDSSSVMDNDSQDFDTNSKILKPTCSSTIQSCDEIPNHLRSSWNLSTCLLDRVDYSGLEHSLRSHLPNELDFALNSMLLMSSQPNGFSFQWNSRLLTLLLQSVGVFESLPNPNKLPVEAATFRRFIGFWHANVLDKHGRAFLQPEAFTEGFEVTQTHNPPRFRNLVDLHDMTYGDDEGFRVQLVATVLRNLAVEGGMSAVTIGRDPQALRFIFLCIYANHSSLRLLGLETLSSLNFPVIGQLVPALNRLVCTLMSSPDRNDRIRGLQLLRRLCEFPIYLSRHDRPASLSSTSSSASLRERCLLMTDRNVGFIAALPPVIFYSIISTLCLRDLHLVVLALDTLHSLSSLGSVVCDRMLQTSFDSSLDSFFCHPNDNVDIGNLLAILVALLRLEAQSLGSESLVRVRVMQAVGQPAISSASTVIPTRFTKSRSIPVTAPLEKTSQPLNPPGMFPSYTVSQQTALLPLQANAIRPTSSVVAQVTYPSMLISNQTSTVSRKSQPNTSIHTLILPRSVAVAQSPSVLSSSADVDSFARSSLTMTVTTASCTLPKSPEPVVIYPRVVMCTTPMLNADSKLNSHTNCSVSQPVVTSVSEARTLISAANSNPAFIQPKPSPVRPMLAHDSRPLRAAVQERLAIVDDPTNHGMTNHATIASKSELLSKPLSGRPLKIASDQCVVVPVTVRRAYMFEWLRKNYAVHSHSSVPRVQIYNDYHQAHQARFGLNNVGSAISPVDFHAEIKSIFPGVEQIKVQTSNGHVEIHYNNLRHIHSPESNNEKGVNDIMAVVLNPCRPEAATFRSKLAKRSIASVTPKCTISQVLFDRTSVKSTETPVPAKIARKLADCTSNGHMEQNDLLNGQAIIPVNGINKEVSHLLTNSCNLNTNFSSAVLDAEPTVPSENGCTPVLSNKPVSTLSHCPKLNELVSRETGLVLLPLFTTFNLSSALTSTHTKSSDALVSVAYSNSLKRCEFGACLSSGVSNAVSELKNPIGLAPLGCKPTADRETLCNKTVVQYTDKNSTENIPGSLDIPQMDSASSVCRWTACGRTFQHVKELSTHLVCTHLQEQNLKATCSWNGCTERLLDSSQETLRSHIAQKHIFQLDLPTTNGPTITVLPRSDFLTVEHSRSPVAVQSPANGFGTENISDSSGITVEKEQSIIPPDVVVEKCDSLLRASQSTDIFVADIDNCSDFCASDRGSSPGCGHERREVNQSPVTSLPLSRPCTLYSPPLVLSEECRRALACGTPTSPFAPPPTREGPVTKHIRLTAALVLKNLLRYSQTARRFMMVWESLLCELAFSTLESAPTIFECLTYLNQHSNRTPLNRDFPTSSVPNAVEDYSCSDQ</sequence>
<dbReference type="InterPro" id="IPR036431">
    <property type="entry name" value="ARID_dom_sf"/>
</dbReference>
<dbReference type="CDD" id="cd16100">
    <property type="entry name" value="ARID"/>
    <property type="match status" value="1"/>
</dbReference>
<feature type="region of interest" description="Disordered" evidence="6">
    <location>
        <begin position="1314"/>
        <end position="1335"/>
    </location>
</feature>